<dbReference type="AlphaFoldDB" id="A0A2U9BLQ1"/>
<reference evidence="2 3" key="1">
    <citation type="submission" date="2017-12" db="EMBL/GenBank/DDBJ databases">
        <title>Integrating genomic resources of turbot (Scophthalmus maximus) in depth evaluation of genetic and physical mapping variation across individuals.</title>
        <authorList>
            <person name="Martinez P."/>
        </authorList>
    </citation>
    <scope>NUCLEOTIDE SEQUENCE [LARGE SCALE GENOMIC DNA]</scope>
</reference>
<protein>
    <submittedName>
        <fullName evidence="2">Uncharacterized protein</fullName>
    </submittedName>
</protein>
<organism evidence="2 3">
    <name type="scientific">Scophthalmus maximus</name>
    <name type="common">Turbot</name>
    <name type="synonym">Psetta maxima</name>
    <dbReference type="NCBI Taxonomy" id="52904"/>
    <lineage>
        <taxon>Eukaryota</taxon>
        <taxon>Metazoa</taxon>
        <taxon>Chordata</taxon>
        <taxon>Craniata</taxon>
        <taxon>Vertebrata</taxon>
        <taxon>Euteleostomi</taxon>
        <taxon>Actinopterygii</taxon>
        <taxon>Neopterygii</taxon>
        <taxon>Teleostei</taxon>
        <taxon>Neoteleostei</taxon>
        <taxon>Acanthomorphata</taxon>
        <taxon>Carangaria</taxon>
        <taxon>Pleuronectiformes</taxon>
        <taxon>Pleuronectoidei</taxon>
        <taxon>Scophthalmidae</taxon>
        <taxon>Scophthalmus</taxon>
    </lineage>
</organism>
<gene>
    <name evidence="2" type="ORF">SMAX5B_000825</name>
</gene>
<evidence type="ECO:0000256" key="1">
    <source>
        <dbReference type="SAM" id="MobiDB-lite"/>
    </source>
</evidence>
<proteinExistence type="predicted"/>
<sequence length="50" mass="5317">MVLVLKPRCDKTKPPRTASSLSPNQTRPENWDLGDHSRTCTGPGADAGGP</sequence>
<keyword evidence="3" id="KW-1185">Reference proteome</keyword>
<dbReference type="EMBL" id="CP026249">
    <property type="protein sequence ID" value="AWP04629.1"/>
    <property type="molecule type" value="Genomic_DNA"/>
</dbReference>
<evidence type="ECO:0000313" key="3">
    <source>
        <dbReference type="Proteomes" id="UP000246464"/>
    </source>
</evidence>
<feature type="compositionally biased region" description="Polar residues" evidence="1">
    <location>
        <begin position="17"/>
        <end position="28"/>
    </location>
</feature>
<evidence type="ECO:0000313" key="2">
    <source>
        <dbReference type="EMBL" id="AWP04629.1"/>
    </source>
</evidence>
<feature type="non-terminal residue" evidence="2">
    <location>
        <position position="50"/>
    </location>
</feature>
<feature type="compositionally biased region" description="Basic and acidic residues" evidence="1">
    <location>
        <begin position="29"/>
        <end position="38"/>
    </location>
</feature>
<accession>A0A2U9BLQ1</accession>
<feature type="region of interest" description="Disordered" evidence="1">
    <location>
        <begin position="1"/>
        <end position="50"/>
    </location>
</feature>
<name>A0A2U9BLQ1_SCOMX</name>
<dbReference type="Proteomes" id="UP000246464">
    <property type="component" value="Chromosome 7"/>
</dbReference>